<dbReference type="PANTHER" id="PTHR40077:SF1">
    <property type="entry name" value="MEMBRANE PROTEIN"/>
    <property type="match status" value="1"/>
</dbReference>
<evidence type="ECO:0000256" key="6">
    <source>
        <dbReference type="SAM" id="Phobius"/>
    </source>
</evidence>
<dbReference type="InterPro" id="IPR023845">
    <property type="entry name" value="DUF3817_TM"/>
</dbReference>
<evidence type="ECO:0000256" key="4">
    <source>
        <dbReference type="ARBA" id="ARBA00022989"/>
    </source>
</evidence>
<keyword evidence="5 6" id="KW-0472">Membrane</keyword>
<sequence length="99" mass="11382">MLKFFKIVAFLEGVSYLVLFGNMLLVKPNNMELYKQLLFPVGMAHGLLFITYIILAIMLKSEENWSWKKFSVIVIASVIPFGTFYIEKKYLNTPPANNA</sequence>
<proteinExistence type="predicted"/>
<comment type="caution">
    <text evidence="8">The sequence shown here is derived from an EMBL/GenBank/DDBJ whole genome shotgun (WGS) entry which is preliminary data.</text>
</comment>
<dbReference type="RefSeq" id="WP_166537010.1">
    <property type="nucleotide sequence ID" value="NZ_JAABLM010000008.1"/>
</dbReference>
<evidence type="ECO:0000313" key="9">
    <source>
        <dbReference type="Proteomes" id="UP000798602"/>
    </source>
</evidence>
<evidence type="ECO:0000259" key="7">
    <source>
        <dbReference type="Pfam" id="PF12823"/>
    </source>
</evidence>
<dbReference type="Proteomes" id="UP000798602">
    <property type="component" value="Unassembled WGS sequence"/>
</dbReference>
<keyword evidence="4 6" id="KW-1133">Transmembrane helix</keyword>
<evidence type="ECO:0000256" key="3">
    <source>
        <dbReference type="ARBA" id="ARBA00022692"/>
    </source>
</evidence>
<organism evidence="8 9">
    <name type="scientific">Flavobacterium ichthyis</name>
    <dbReference type="NCBI Taxonomy" id="2698827"/>
    <lineage>
        <taxon>Bacteria</taxon>
        <taxon>Pseudomonadati</taxon>
        <taxon>Bacteroidota</taxon>
        <taxon>Flavobacteriia</taxon>
        <taxon>Flavobacteriales</taxon>
        <taxon>Flavobacteriaceae</taxon>
        <taxon>Flavobacterium</taxon>
    </lineage>
</organism>
<name>A0ABW9ZCZ6_9FLAO</name>
<dbReference type="PANTHER" id="PTHR40077">
    <property type="entry name" value="MEMBRANE PROTEIN-RELATED"/>
    <property type="match status" value="1"/>
</dbReference>
<reference evidence="9" key="1">
    <citation type="submission" date="2020-01" db="EMBL/GenBank/DDBJ databases">
        <title>Sphingomonas sp. strain CSW-10.</title>
        <authorList>
            <person name="Chen W.-M."/>
        </authorList>
    </citation>
    <scope>NUCLEOTIDE SEQUENCE [LARGE SCALE GENOMIC DNA]</scope>
    <source>
        <strain evidence="9">NST-5</strain>
    </source>
</reference>
<comment type="subcellular location">
    <subcellularLocation>
        <location evidence="1">Cell membrane</location>
        <topology evidence="1">Multi-pass membrane protein</topology>
    </subcellularLocation>
</comment>
<keyword evidence="3 6" id="KW-0812">Transmembrane</keyword>
<dbReference type="Pfam" id="PF12823">
    <property type="entry name" value="DUF3817"/>
    <property type="match status" value="1"/>
</dbReference>
<feature type="transmembrane region" description="Helical" evidence="6">
    <location>
        <begin position="70"/>
        <end position="86"/>
    </location>
</feature>
<dbReference type="EMBL" id="JAABLM010000008">
    <property type="protein sequence ID" value="NBL65187.1"/>
    <property type="molecule type" value="Genomic_DNA"/>
</dbReference>
<gene>
    <name evidence="8" type="ORF">GV828_08250</name>
</gene>
<keyword evidence="9" id="KW-1185">Reference proteome</keyword>
<keyword evidence="2" id="KW-1003">Cell membrane</keyword>
<dbReference type="NCBIfam" id="TIGR03954">
    <property type="entry name" value="integ_memb_HG"/>
    <property type="match status" value="1"/>
</dbReference>
<feature type="transmembrane region" description="Helical" evidence="6">
    <location>
        <begin position="37"/>
        <end position="58"/>
    </location>
</feature>
<protein>
    <submittedName>
        <fullName evidence="8">DUF3817 domain-containing protein</fullName>
    </submittedName>
</protein>
<evidence type="ECO:0000256" key="5">
    <source>
        <dbReference type="ARBA" id="ARBA00023136"/>
    </source>
</evidence>
<evidence type="ECO:0000256" key="1">
    <source>
        <dbReference type="ARBA" id="ARBA00004651"/>
    </source>
</evidence>
<feature type="domain" description="DUF3817" evidence="7">
    <location>
        <begin position="2"/>
        <end position="90"/>
    </location>
</feature>
<evidence type="ECO:0000256" key="2">
    <source>
        <dbReference type="ARBA" id="ARBA00022475"/>
    </source>
</evidence>
<accession>A0ABW9ZCZ6</accession>
<feature type="transmembrane region" description="Helical" evidence="6">
    <location>
        <begin position="7"/>
        <end position="25"/>
    </location>
</feature>
<evidence type="ECO:0000313" key="8">
    <source>
        <dbReference type="EMBL" id="NBL65187.1"/>
    </source>
</evidence>